<dbReference type="Proteomes" id="UP001164250">
    <property type="component" value="Chromosome 11"/>
</dbReference>
<reference evidence="2" key="1">
    <citation type="journal article" date="2023" name="G3 (Bethesda)">
        <title>Genome assembly and association tests identify interacting loci associated with vigor, precocity, and sex in interspecific pistachio rootstocks.</title>
        <authorList>
            <person name="Palmer W."/>
            <person name="Jacygrad E."/>
            <person name="Sagayaradj S."/>
            <person name="Cavanaugh K."/>
            <person name="Han R."/>
            <person name="Bertier L."/>
            <person name="Beede B."/>
            <person name="Kafkas S."/>
            <person name="Golino D."/>
            <person name="Preece J."/>
            <person name="Michelmore R."/>
        </authorList>
    </citation>
    <scope>NUCLEOTIDE SEQUENCE [LARGE SCALE GENOMIC DNA]</scope>
</reference>
<organism evidence="1 2">
    <name type="scientific">Pistacia atlantica</name>
    <dbReference type="NCBI Taxonomy" id="434234"/>
    <lineage>
        <taxon>Eukaryota</taxon>
        <taxon>Viridiplantae</taxon>
        <taxon>Streptophyta</taxon>
        <taxon>Embryophyta</taxon>
        <taxon>Tracheophyta</taxon>
        <taxon>Spermatophyta</taxon>
        <taxon>Magnoliopsida</taxon>
        <taxon>eudicotyledons</taxon>
        <taxon>Gunneridae</taxon>
        <taxon>Pentapetalae</taxon>
        <taxon>rosids</taxon>
        <taxon>malvids</taxon>
        <taxon>Sapindales</taxon>
        <taxon>Anacardiaceae</taxon>
        <taxon>Pistacia</taxon>
    </lineage>
</organism>
<sequence>MNVRPNCVTLVSVLSACCGLRSLKLGKAVHGYSLRNVDGFNIVLGNAMLDFYVGCGSILAAEYLFVKMPERDVVSWSILIGGWDEANKVRDEMRIHGIEEEGWL</sequence>
<accession>A0ACC1AAT1</accession>
<name>A0ACC1AAT1_9ROSI</name>
<evidence type="ECO:0000313" key="1">
    <source>
        <dbReference type="EMBL" id="KAJ0084634.1"/>
    </source>
</evidence>
<comment type="caution">
    <text evidence="1">The sequence shown here is derived from an EMBL/GenBank/DDBJ whole genome shotgun (WGS) entry which is preliminary data.</text>
</comment>
<dbReference type="EMBL" id="CM047907">
    <property type="protein sequence ID" value="KAJ0084634.1"/>
    <property type="molecule type" value="Genomic_DNA"/>
</dbReference>
<gene>
    <name evidence="1" type="ORF">Patl1_29762</name>
</gene>
<keyword evidence="2" id="KW-1185">Reference proteome</keyword>
<proteinExistence type="predicted"/>
<evidence type="ECO:0000313" key="2">
    <source>
        <dbReference type="Proteomes" id="UP001164250"/>
    </source>
</evidence>
<protein>
    <submittedName>
        <fullName evidence="1">Uncharacterized protein</fullName>
    </submittedName>
</protein>